<organism evidence="2 3">
    <name type="scientific">Candidatus Cyrtobacter comes</name>
    <dbReference type="NCBI Taxonomy" id="675776"/>
    <lineage>
        <taxon>Bacteria</taxon>
        <taxon>Pseudomonadati</taxon>
        <taxon>Pseudomonadota</taxon>
        <taxon>Alphaproteobacteria</taxon>
        <taxon>Rickettsiales</taxon>
        <taxon>Candidatus Midichloriaceae</taxon>
        <taxon>Candidatus Cyrtobacter</taxon>
    </lineage>
</organism>
<protein>
    <recommendedName>
        <fullName evidence="4">Outer membrane protein beta-barrel domain-containing protein</fullName>
    </recommendedName>
</protein>
<keyword evidence="1" id="KW-1133">Transmembrane helix</keyword>
<keyword evidence="1" id="KW-0472">Membrane</keyword>
<dbReference type="RefSeq" id="WP_322497307.1">
    <property type="nucleotide sequence ID" value="NZ_JARGYT010000005.1"/>
</dbReference>
<name>A0ABU5L6P5_9RICK</name>
<evidence type="ECO:0000313" key="3">
    <source>
        <dbReference type="Proteomes" id="UP001293791"/>
    </source>
</evidence>
<keyword evidence="3" id="KW-1185">Reference proteome</keyword>
<comment type="caution">
    <text evidence="2">The sequence shown here is derived from an EMBL/GenBank/DDBJ whole genome shotgun (WGS) entry which is preliminary data.</text>
</comment>
<sequence>MVDILNAALIWHHVVIAVFLFGLSDVAHVLYCIVYLLFFLWPIVVSANEGVQVDVIYGVGFSNQFKFKYLDKGDFGEVGVCALHNAGISIGYSWDLEKYGFISFISCSLSNESVYGLPLSDAKSISKNYHYEVGHYADMHTMHDRDAPLKDIVSFGVFSNNLLAGLHVGLGSYSGFYPYIGVDLGASLIMSSAVMLEFSGGYYSQFSDSGSCEIYKSNSVWNFAYGADFGVCYGLNDKMALDFRYAYRDLGQFIFGERCSKKVLLDAEKIPLSIHKISLGVKFFV</sequence>
<dbReference type="Gene3D" id="2.40.160.20">
    <property type="match status" value="1"/>
</dbReference>
<evidence type="ECO:0000256" key="1">
    <source>
        <dbReference type="SAM" id="Phobius"/>
    </source>
</evidence>
<dbReference type="SUPFAM" id="SSF56925">
    <property type="entry name" value="OMPA-like"/>
    <property type="match status" value="1"/>
</dbReference>
<keyword evidence="1" id="KW-0812">Transmembrane</keyword>
<feature type="transmembrane region" description="Helical" evidence="1">
    <location>
        <begin position="12"/>
        <end position="38"/>
    </location>
</feature>
<gene>
    <name evidence="2" type="ORF">Cyrtocomes_00154</name>
</gene>
<proteinExistence type="predicted"/>
<evidence type="ECO:0008006" key="4">
    <source>
        <dbReference type="Google" id="ProtNLM"/>
    </source>
</evidence>
<reference evidence="2 3" key="1">
    <citation type="submission" date="2023-02" db="EMBL/GenBank/DDBJ databases">
        <title>Host association and intracellularity evolved multiple times independently in the Rickettsiales.</title>
        <authorList>
            <person name="Castelli M."/>
            <person name="Nardi T."/>
            <person name="Gammuto L."/>
            <person name="Bellinzona G."/>
            <person name="Sabaneyeva E."/>
            <person name="Potekhin A."/>
            <person name="Serra V."/>
            <person name="Petroni G."/>
            <person name="Sassera D."/>
        </authorList>
    </citation>
    <scope>NUCLEOTIDE SEQUENCE [LARGE SCALE GENOMIC DNA]</scope>
    <source>
        <strain evidence="2 3">BOD18</strain>
    </source>
</reference>
<evidence type="ECO:0000313" key="2">
    <source>
        <dbReference type="EMBL" id="MDZ5761796.1"/>
    </source>
</evidence>
<accession>A0ABU5L6P5</accession>
<dbReference type="EMBL" id="JARGYT010000005">
    <property type="protein sequence ID" value="MDZ5761796.1"/>
    <property type="molecule type" value="Genomic_DNA"/>
</dbReference>
<dbReference type="Proteomes" id="UP001293791">
    <property type="component" value="Unassembled WGS sequence"/>
</dbReference>
<dbReference type="InterPro" id="IPR011250">
    <property type="entry name" value="OMP/PagP_B-barrel"/>
</dbReference>